<name>V4ATS7_LOTGI</name>
<dbReference type="KEGG" id="lgi:LOTGIDRAFT_174547"/>
<proteinExistence type="predicted"/>
<accession>V4ATS7</accession>
<dbReference type="InterPro" id="IPR036691">
    <property type="entry name" value="Endo/exonu/phosph_ase_sf"/>
</dbReference>
<dbReference type="HOGENOM" id="CLU_779108_0_0_1"/>
<protein>
    <recommendedName>
        <fullName evidence="3">Endonuclease/exonuclease/phosphatase domain-containing protein</fullName>
    </recommendedName>
</protein>
<dbReference type="OMA" id="EDDWPID"/>
<evidence type="ECO:0000256" key="2">
    <source>
        <dbReference type="SAM" id="Phobius"/>
    </source>
</evidence>
<keyword evidence="2" id="KW-1133">Transmembrane helix</keyword>
<dbReference type="OrthoDB" id="8052050at2759"/>
<organism evidence="4 5">
    <name type="scientific">Lottia gigantea</name>
    <name type="common">Giant owl limpet</name>
    <dbReference type="NCBI Taxonomy" id="225164"/>
    <lineage>
        <taxon>Eukaryota</taxon>
        <taxon>Metazoa</taxon>
        <taxon>Spiralia</taxon>
        <taxon>Lophotrochozoa</taxon>
        <taxon>Mollusca</taxon>
        <taxon>Gastropoda</taxon>
        <taxon>Patellogastropoda</taxon>
        <taxon>Lottioidea</taxon>
        <taxon>Lottiidae</taxon>
        <taxon>Lottia</taxon>
    </lineage>
</organism>
<dbReference type="AlphaFoldDB" id="V4ATS7"/>
<feature type="transmembrane region" description="Helical" evidence="2">
    <location>
        <begin position="28"/>
        <end position="47"/>
    </location>
</feature>
<dbReference type="GeneID" id="20242781"/>
<dbReference type="RefSeq" id="XP_009052132.1">
    <property type="nucleotide sequence ID" value="XM_009053884.1"/>
</dbReference>
<gene>
    <name evidence="4" type="ORF">LOTGIDRAFT_174547</name>
</gene>
<dbReference type="EMBL" id="KB201319">
    <property type="protein sequence ID" value="ESO97161.1"/>
    <property type="molecule type" value="Genomic_DNA"/>
</dbReference>
<dbReference type="Gene3D" id="3.60.10.10">
    <property type="entry name" value="Endonuclease/exonuclease/phosphatase"/>
    <property type="match status" value="1"/>
</dbReference>
<reference evidence="4 5" key="1">
    <citation type="journal article" date="2013" name="Nature">
        <title>Insights into bilaterian evolution from three spiralian genomes.</title>
        <authorList>
            <person name="Simakov O."/>
            <person name="Marletaz F."/>
            <person name="Cho S.J."/>
            <person name="Edsinger-Gonzales E."/>
            <person name="Havlak P."/>
            <person name="Hellsten U."/>
            <person name="Kuo D.H."/>
            <person name="Larsson T."/>
            <person name="Lv J."/>
            <person name="Arendt D."/>
            <person name="Savage R."/>
            <person name="Osoegawa K."/>
            <person name="de Jong P."/>
            <person name="Grimwood J."/>
            <person name="Chapman J.A."/>
            <person name="Shapiro H."/>
            <person name="Aerts A."/>
            <person name="Otillar R.P."/>
            <person name="Terry A.Y."/>
            <person name="Boore J.L."/>
            <person name="Grigoriev I.V."/>
            <person name="Lindberg D.R."/>
            <person name="Seaver E.C."/>
            <person name="Weisblat D.A."/>
            <person name="Putnam N.H."/>
            <person name="Rokhsar D.S."/>
        </authorList>
    </citation>
    <scope>NUCLEOTIDE SEQUENCE [LARGE SCALE GENOMIC DNA]</scope>
</reference>
<keyword evidence="2" id="KW-0812">Transmembrane</keyword>
<dbReference type="Proteomes" id="UP000030746">
    <property type="component" value="Unassembled WGS sequence"/>
</dbReference>
<evidence type="ECO:0000313" key="4">
    <source>
        <dbReference type="EMBL" id="ESO97161.1"/>
    </source>
</evidence>
<keyword evidence="5" id="KW-1185">Reference proteome</keyword>
<feature type="region of interest" description="Disordered" evidence="1">
    <location>
        <begin position="56"/>
        <end position="82"/>
    </location>
</feature>
<feature type="domain" description="Endonuclease/exonuclease/phosphatase" evidence="3">
    <location>
        <begin position="123"/>
        <end position="278"/>
    </location>
</feature>
<dbReference type="GO" id="GO:0003824">
    <property type="term" value="F:catalytic activity"/>
    <property type="evidence" value="ECO:0007669"/>
    <property type="project" value="InterPro"/>
</dbReference>
<dbReference type="Pfam" id="PF03372">
    <property type="entry name" value="Exo_endo_phos"/>
    <property type="match status" value="1"/>
</dbReference>
<sequence length="356" mass="40930">MGDDIAAWRINIGMYVHKSRKSILKRDVLHCNLMMSVLMILNVLIVLSGDVESNPGPNTRQGHLSKTGELIPPPSDGSKGKETDITNLIQRLISEMSDLRQEQANSNLIKPEQNHDNLSVVFWNIEGLQSKLNEHYYDITDVINGYDIIGFTETFQKAGESFKDLFPNFIQYECARICETDKAFGGVALFLKKWLVDITEKVDTCIECEETIWLKLSLKKLGRKHNLFVGLVYVPPEGSIFYSNKPANCNIQHIEVVIRDIRLKFPSDEMLLIGDFNARTGIEKDFIHDQSIYNPYMYTFQEQYGNESSKYQQLRENKDKFVNTFGNRLLKFCCEYDFAIIKGRVPPFEQGNNKTQ</sequence>
<evidence type="ECO:0000259" key="3">
    <source>
        <dbReference type="Pfam" id="PF03372"/>
    </source>
</evidence>
<evidence type="ECO:0000256" key="1">
    <source>
        <dbReference type="SAM" id="MobiDB-lite"/>
    </source>
</evidence>
<evidence type="ECO:0000313" key="5">
    <source>
        <dbReference type="Proteomes" id="UP000030746"/>
    </source>
</evidence>
<dbReference type="SUPFAM" id="SSF56219">
    <property type="entry name" value="DNase I-like"/>
    <property type="match status" value="1"/>
</dbReference>
<keyword evidence="2" id="KW-0472">Membrane</keyword>
<dbReference type="InterPro" id="IPR005135">
    <property type="entry name" value="Endo/exonuclease/phosphatase"/>
</dbReference>
<dbReference type="CTD" id="20242781"/>